<accession>A0ABX5LWK6</accession>
<evidence type="ECO:0000256" key="3">
    <source>
        <dbReference type="ARBA" id="ARBA00022833"/>
    </source>
</evidence>
<sequence>MPLNSNASTRLTGGCLCGELRYEVSGQVIDAGYCHCRLCQRASGAPMMAWLTCADSHFRYTSGTPAEYHSSSRSLREFCPHCGTHLVFRTVGQDHLDVTMPSLDDPDQIKPQYHIWCASKRPWLQIGDMLPRFDDNGPDI</sequence>
<dbReference type="EMBL" id="LAPT01000095">
    <property type="protein sequence ID" value="PXF29853.1"/>
    <property type="molecule type" value="Genomic_DNA"/>
</dbReference>
<dbReference type="RefSeq" id="WP_207780388.1">
    <property type="nucleotide sequence ID" value="NZ_CP177354.1"/>
</dbReference>
<evidence type="ECO:0000256" key="2">
    <source>
        <dbReference type="ARBA" id="ARBA00022723"/>
    </source>
</evidence>
<evidence type="ECO:0000256" key="1">
    <source>
        <dbReference type="ARBA" id="ARBA00005495"/>
    </source>
</evidence>
<evidence type="ECO:0000313" key="7">
    <source>
        <dbReference type="Proteomes" id="UP000248090"/>
    </source>
</evidence>
<organism evidence="6 7">
    <name type="scientific">Pokkaliibacter plantistimulans</name>
    <dbReference type="NCBI Taxonomy" id="1635171"/>
    <lineage>
        <taxon>Bacteria</taxon>
        <taxon>Pseudomonadati</taxon>
        <taxon>Pseudomonadota</taxon>
        <taxon>Gammaproteobacteria</taxon>
        <taxon>Oceanospirillales</taxon>
        <taxon>Balneatrichaceae</taxon>
        <taxon>Pokkaliibacter</taxon>
    </lineage>
</organism>
<dbReference type="SUPFAM" id="SSF51316">
    <property type="entry name" value="Mss4-like"/>
    <property type="match status" value="1"/>
</dbReference>
<dbReference type="Proteomes" id="UP000248090">
    <property type="component" value="Unassembled WGS sequence"/>
</dbReference>
<comment type="caution">
    <text evidence="6">The sequence shown here is derived from an EMBL/GenBank/DDBJ whole genome shotgun (WGS) entry which is preliminary data.</text>
</comment>
<gene>
    <name evidence="6" type="ORF">WH50_18725</name>
</gene>
<evidence type="ECO:0000313" key="6">
    <source>
        <dbReference type="EMBL" id="PXF29853.1"/>
    </source>
</evidence>
<reference evidence="6 7" key="1">
    <citation type="submission" date="2015-03" db="EMBL/GenBank/DDBJ databases">
        <authorList>
            <person name="Krishnan R."/>
            <person name="Midha S."/>
            <person name="Patil P.B."/>
            <person name="Rameshkumar N."/>
        </authorList>
    </citation>
    <scope>NUCLEOTIDE SEQUENCE [LARGE SCALE GENOMIC DNA]</scope>
    <source>
        <strain evidence="6 7">L1E11</strain>
    </source>
</reference>
<dbReference type="Gene3D" id="3.90.1590.10">
    <property type="entry name" value="glutathione-dependent formaldehyde- activating enzyme (gfa)"/>
    <property type="match status" value="1"/>
</dbReference>
<dbReference type="PANTHER" id="PTHR33337">
    <property type="entry name" value="GFA DOMAIN-CONTAINING PROTEIN"/>
    <property type="match status" value="1"/>
</dbReference>
<evidence type="ECO:0000259" key="5">
    <source>
        <dbReference type="PROSITE" id="PS51891"/>
    </source>
</evidence>
<feature type="domain" description="CENP-V/GFA" evidence="5">
    <location>
        <begin position="11"/>
        <end position="114"/>
    </location>
</feature>
<dbReference type="Pfam" id="PF04828">
    <property type="entry name" value="GFA"/>
    <property type="match status" value="1"/>
</dbReference>
<name>A0ABX5LWK6_9GAMM</name>
<keyword evidence="3" id="KW-0862">Zinc</keyword>
<dbReference type="PANTHER" id="PTHR33337:SF40">
    <property type="entry name" value="CENP-V_GFA DOMAIN-CONTAINING PROTEIN-RELATED"/>
    <property type="match status" value="1"/>
</dbReference>
<keyword evidence="2" id="KW-0479">Metal-binding</keyword>
<evidence type="ECO:0000256" key="4">
    <source>
        <dbReference type="ARBA" id="ARBA00023239"/>
    </source>
</evidence>
<protein>
    <submittedName>
        <fullName evidence="6">Aldehyde-activating protein</fullName>
    </submittedName>
</protein>
<dbReference type="InterPro" id="IPR011057">
    <property type="entry name" value="Mss4-like_sf"/>
</dbReference>
<proteinExistence type="inferred from homology"/>
<keyword evidence="4" id="KW-0456">Lyase</keyword>
<dbReference type="PROSITE" id="PS51891">
    <property type="entry name" value="CENP_V_GFA"/>
    <property type="match status" value="1"/>
</dbReference>
<dbReference type="InterPro" id="IPR006913">
    <property type="entry name" value="CENP-V/GFA"/>
</dbReference>
<keyword evidence="7" id="KW-1185">Reference proteome</keyword>
<comment type="similarity">
    <text evidence="1">Belongs to the Gfa family.</text>
</comment>